<gene>
    <name evidence="2" type="ORF">MGAL_10B053237</name>
</gene>
<sequence>SDTSRPGQRHVEQLATELNDTSDNKTSAISNPDETEKHIAFFLAYKKKEKPVDGIQPKLSSISRKYCSCQQVKFDICVCSKETRLKLSHSNFIGSWCSIIHLSPCLFLLALCCNVSGNQSIKMSLSIPHAQAIFNEPFTVLCHIKNATACAQLTFLQGKFGNKDSWKVLAKRDTKYTDFVLPSVYHSQNGITYNLTLLQLQSVDVGAGYRCECDAYNNVSKRLIQIDDGLTVNPEKTRSKFRIINMMINFTIGIWNVYPEPEYYTLTILSGNHRQVVSYNRTHRTATTVPDLLNATYSGFFQTPFKLCNPNITVKFHFDDRSISKHYTTSVCYD</sequence>
<evidence type="ECO:0000313" key="2">
    <source>
        <dbReference type="EMBL" id="VDI68026.1"/>
    </source>
</evidence>
<feature type="compositionally biased region" description="Polar residues" evidence="1">
    <location>
        <begin position="16"/>
        <end position="31"/>
    </location>
</feature>
<protein>
    <submittedName>
        <fullName evidence="2">Uncharacterized protein</fullName>
    </submittedName>
</protein>
<feature type="non-terminal residue" evidence="2">
    <location>
        <position position="334"/>
    </location>
</feature>
<reference evidence="2" key="1">
    <citation type="submission" date="2018-11" db="EMBL/GenBank/DDBJ databases">
        <authorList>
            <person name="Alioto T."/>
            <person name="Alioto T."/>
        </authorList>
    </citation>
    <scope>NUCLEOTIDE SEQUENCE</scope>
</reference>
<dbReference type="EMBL" id="UYJE01008865">
    <property type="protein sequence ID" value="VDI68026.1"/>
    <property type="molecule type" value="Genomic_DNA"/>
</dbReference>
<feature type="non-terminal residue" evidence="2">
    <location>
        <position position="1"/>
    </location>
</feature>
<keyword evidence="3" id="KW-1185">Reference proteome</keyword>
<proteinExistence type="predicted"/>
<dbReference type="OrthoDB" id="10437429at2759"/>
<organism evidence="2 3">
    <name type="scientific">Mytilus galloprovincialis</name>
    <name type="common">Mediterranean mussel</name>
    <dbReference type="NCBI Taxonomy" id="29158"/>
    <lineage>
        <taxon>Eukaryota</taxon>
        <taxon>Metazoa</taxon>
        <taxon>Spiralia</taxon>
        <taxon>Lophotrochozoa</taxon>
        <taxon>Mollusca</taxon>
        <taxon>Bivalvia</taxon>
        <taxon>Autobranchia</taxon>
        <taxon>Pteriomorphia</taxon>
        <taxon>Mytilida</taxon>
        <taxon>Mytiloidea</taxon>
        <taxon>Mytilidae</taxon>
        <taxon>Mytilinae</taxon>
        <taxon>Mytilus</taxon>
    </lineage>
</organism>
<evidence type="ECO:0000313" key="3">
    <source>
        <dbReference type="Proteomes" id="UP000596742"/>
    </source>
</evidence>
<feature type="region of interest" description="Disordered" evidence="1">
    <location>
        <begin position="1"/>
        <end position="31"/>
    </location>
</feature>
<comment type="caution">
    <text evidence="2">The sequence shown here is derived from an EMBL/GenBank/DDBJ whole genome shotgun (WGS) entry which is preliminary data.</text>
</comment>
<evidence type="ECO:0000256" key="1">
    <source>
        <dbReference type="SAM" id="MobiDB-lite"/>
    </source>
</evidence>
<name>A0A8B6GRB1_MYTGA</name>
<dbReference type="Proteomes" id="UP000596742">
    <property type="component" value="Unassembled WGS sequence"/>
</dbReference>
<dbReference type="AlphaFoldDB" id="A0A8B6GRB1"/>
<accession>A0A8B6GRB1</accession>